<dbReference type="Proteomes" id="UP000639973">
    <property type="component" value="Unassembled WGS sequence"/>
</dbReference>
<keyword evidence="2" id="KW-1185">Reference proteome</keyword>
<protein>
    <submittedName>
        <fullName evidence="1">Uncharacterized protein</fullName>
    </submittedName>
</protein>
<dbReference type="EMBL" id="BMOL01000010">
    <property type="protein sequence ID" value="GGL84565.1"/>
    <property type="molecule type" value="Genomic_DNA"/>
</dbReference>
<comment type="caution">
    <text evidence="1">The sequence shown here is derived from an EMBL/GenBank/DDBJ whole genome shotgun (WGS) entry which is preliminary data.</text>
</comment>
<dbReference type="RefSeq" id="WP_188972060.1">
    <property type="nucleotide sequence ID" value="NZ_BMOL01000010.1"/>
</dbReference>
<sequence>MDGTLARQGATAQALRLEQTASYDTAAQYRVAGTGTLGADAVTVTGTVMGGSARSYLQAQDVSPSPFVPESARLTVQRPGADALTLLCLSRESAPNWTWDCAANDSTPTTAILKKEAP</sequence>
<gene>
    <name evidence="1" type="ORF">GCM10010840_23020</name>
</gene>
<evidence type="ECO:0000313" key="1">
    <source>
        <dbReference type="EMBL" id="GGL84565.1"/>
    </source>
</evidence>
<organism evidence="1 2">
    <name type="scientific">Deinococcus aerolatus</name>
    <dbReference type="NCBI Taxonomy" id="522487"/>
    <lineage>
        <taxon>Bacteria</taxon>
        <taxon>Thermotogati</taxon>
        <taxon>Deinococcota</taxon>
        <taxon>Deinococci</taxon>
        <taxon>Deinococcales</taxon>
        <taxon>Deinococcaceae</taxon>
        <taxon>Deinococcus</taxon>
    </lineage>
</organism>
<accession>A0ABQ2GBY9</accession>
<proteinExistence type="predicted"/>
<reference evidence="2" key="1">
    <citation type="journal article" date="2019" name="Int. J. Syst. Evol. Microbiol.">
        <title>The Global Catalogue of Microorganisms (GCM) 10K type strain sequencing project: providing services to taxonomists for standard genome sequencing and annotation.</title>
        <authorList>
            <consortium name="The Broad Institute Genomics Platform"/>
            <consortium name="The Broad Institute Genome Sequencing Center for Infectious Disease"/>
            <person name="Wu L."/>
            <person name="Ma J."/>
        </authorList>
    </citation>
    <scope>NUCLEOTIDE SEQUENCE [LARGE SCALE GENOMIC DNA]</scope>
    <source>
        <strain evidence="2">JCM 15442</strain>
    </source>
</reference>
<name>A0ABQ2GBY9_9DEIO</name>
<evidence type="ECO:0000313" key="2">
    <source>
        <dbReference type="Proteomes" id="UP000639973"/>
    </source>
</evidence>